<evidence type="ECO:0000313" key="4">
    <source>
        <dbReference type="EMBL" id="EAK88232.1"/>
    </source>
</evidence>
<dbReference type="InterPro" id="IPR001623">
    <property type="entry name" value="DnaJ_domain"/>
</dbReference>
<dbReference type="GeneID" id="3373080"/>
<dbReference type="Gene3D" id="1.10.287.110">
    <property type="entry name" value="DnaJ domain"/>
    <property type="match status" value="1"/>
</dbReference>
<proteinExistence type="predicted"/>
<gene>
    <name evidence="4" type="ORF">cgd5_3530</name>
</gene>
<dbReference type="OMA" id="DEDIEYC"/>
<dbReference type="InterPro" id="IPR018253">
    <property type="entry name" value="DnaJ_domain_CS"/>
</dbReference>
<accession>Q5CRB0</accession>
<dbReference type="Pfam" id="PF00226">
    <property type="entry name" value="DnaJ"/>
    <property type="match status" value="1"/>
</dbReference>
<dbReference type="PROSITE" id="PS00636">
    <property type="entry name" value="DNAJ_1"/>
    <property type="match status" value="1"/>
</dbReference>
<dbReference type="STRING" id="353152.Q5CRB0"/>
<dbReference type="SMR" id="Q5CRB0"/>
<dbReference type="PRINTS" id="PR00625">
    <property type="entry name" value="JDOMAIN"/>
</dbReference>
<evidence type="ECO:0000256" key="2">
    <source>
        <dbReference type="ARBA" id="ARBA00022803"/>
    </source>
</evidence>
<dbReference type="PANTHER" id="PTHR45188">
    <property type="entry name" value="DNAJ PROTEIN P58IPK HOMOLOG"/>
    <property type="match status" value="1"/>
</dbReference>
<dbReference type="EMBL" id="AAEE01000007">
    <property type="protein sequence ID" value="EAK88232.1"/>
    <property type="molecule type" value="Genomic_DNA"/>
</dbReference>
<sequence length="187" mass="22107">TRIKIQSKLCEMPGSTYIEKIKTHYDTLELKKDCSKEDICRAYMRLALEWYPDGNRSDTELKGTMFKKISNAYQILSNDELRRKYDSSIDELIKKNSSEMNQNLNFDPYEVFEKFMTEVLADKEKYYQYSSPCNGGFYIHSNSDFNSDSDIEFGLDGDEKDANINDDLFTEDEDIEYCDDYHYRNTF</sequence>
<dbReference type="OrthoDB" id="10250354at2759"/>
<organism evidence="4 5">
    <name type="scientific">Cryptosporidium parvum (strain Iowa II)</name>
    <dbReference type="NCBI Taxonomy" id="353152"/>
    <lineage>
        <taxon>Eukaryota</taxon>
        <taxon>Sar</taxon>
        <taxon>Alveolata</taxon>
        <taxon>Apicomplexa</taxon>
        <taxon>Conoidasida</taxon>
        <taxon>Coccidia</taxon>
        <taxon>Eucoccidiorida</taxon>
        <taxon>Eimeriorina</taxon>
        <taxon>Cryptosporidiidae</taxon>
        <taxon>Cryptosporidium</taxon>
    </lineage>
</organism>
<keyword evidence="1" id="KW-0677">Repeat</keyword>
<feature type="non-terminal residue" evidence="4">
    <location>
        <position position="1"/>
    </location>
</feature>
<dbReference type="RefSeq" id="XP_626276.1">
    <property type="nucleotide sequence ID" value="XM_626276.1"/>
</dbReference>
<dbReference type="CDD" id="cd06257">
    <property type="entry name" value="DnaJ"/>
    <property type="match status" value="1"/>
</dbReference>
<reference evidence="4 5" key="1">
    <citation type="journal article" date="2004" name="Science">
        <title>Complete genome sequence of the apicomplexan, Cryptosporidium parvum.</title>
        <authorList>
            <person name="Abrahamsen M.S."/>
            <person name="Templeton T.J."/>
            <person name="Enomoto S."/>
            <person name="Abrahante J.E."/>
            <person name="Zhu G."/>
            <person name="Lancto C.A."/>
            <person name="Deng M."/>
            <person name="Liu C."/>
            <person name="Widmer G."/>
            <person name="Tzipori S."/>
            <person name="Buck G.A."/>
            <person name="Xu P."/>
            <person name="Bankier A.T."/>
            <person name="Dear P.H."/>
            <person name="Konfortov B.A."/>
            <person name="Spriggs H.F."/>
            <person name="Iyer L."/>
            <person name="Anantharaman V."/>
            <person name="Aravind L."/>
            <person name="Kapur V."/>
        </authorList>
    </citation>
    <scope>NUCLEOTIDE SEQUENCE [LARGE SCALE GENOMIC DNA]</scope>
    <source>
        <strain evidence="5">Iowa II</strain>
    </source>
</reference>
<keyword evidence="5" id="KW-1185">Reference proteome</keyword>
<keyword evidence="2" id="KW-0802">TPR repeat</keyword>
<dbReference type="InParanoid" id="Q5CRB0"/>
<comment type="caution">
    <text evidence="4">The sequence shown here is derived from an EMBL/GenBank/DDBJ whole genome shotgun (WGS) entry which is preliminary data.</text>
</comment>
<dbReference type="InterPro" id="IPR036869">
    <property type="entry name" value="J_dom_sf"/>
</dbReference>
<dbReference type="SMART" id="SM00271">
    <property type="entry name" value="DnaJ"/>
    <property type="match status" value="1"/>
</dbReference>
<name>Q5CRB0_CRYPI</name>
<dbReference type="SUPFAM" id="SSF46565">
    <property type="entry name" value="Chaperone J-domain"/>
    <property type="match status" value="1"/>
</dbReference>
<evidence type="ECO:0000256" key="1">
    <source>
        <dbReference type="ARBA" id="ARBA00022737"/>
    </source>
</evidence>
<dbReference type="AlphaFoldDB" id="Q5CRB0"/>
<feature type="domain" description="J" evidence="3">
    <location>
        <begin position="23"/>
        <end position="89"/>
    </location>
</feature>
<evidence type="ECO:0000313" key="5">
    <source>
        <dbReference type="Proteomes" id="UP000006726"/>
    </source>
</evidence>
<dbReference type="PANTHER" id="PTHR45188:SF2">
    <property type="entry name" value="DNAJ HOMOLOG SUBFAMILY C MEMBER 7"/>
    <property type="match status" value="1"/>
</dbReference>
<dbReference type="KEGG" id="cpv:cgd5_3530"/>
<evidence type="ECO:0000259" key="3">
    <source>
        <dbReference type="PROSITE" id="PS50076"/>
    </source>
</evidence>
<dbReference type="PROSITE" id="PS50076">
    <property type="entry name" value="DNAJ_2"/>
    <property type="match status" value="1"/>
</dbReference>
<dbReference type="Proteomes" id="UP000006726">
    <property type="component" value="Chromosome 5"/>
</dbReference>
<protein>
    <submittedName>
        <fullName evidence="4">DnaJ domain protein</fullName>
    </submittedName>
</protein>